<dbReference type="GO" id="GO:0004673">
    <property type="term" value="F:protein histidine kinase activity"/>
    <property type="evidence" value="ECO:0007669"/>
    <property type="project" value="UniProtKB-EC"/>
</dbReference>
<dbReference type="AlphaFoldDB" id="A0A0E3BBD5"/>
<dbReference type="InterPro" id="IPR036890">
    <property type="entry name" value="HATPase_C_sf"/>
</dbReference>
<dbReference type="Proteomes" id="UP000029567">
    <property type="component" value="Unassembled WGS sequence"/>
</dbReference>
<dbReference type="SMART" id="SM00387">
    <property type="entry name" value="HATPase_c"/>
    <property type="match status" value="1"/>
</dbReference>
<proteinExistence type="predicted"/>
<evidence type="ECO:0000256" key="7">
    <source>
        <dbReference type="SAM" id="SignalP"/>
    </source>
</evidence>
<dbReference type="Pfam" id="PF07695">
    <property type="entry name" value="7TMR-DISM_7TM"/>
    <property type="match status" value="1"/>
</dbReference>
<comment type="caution">
    <text evidence="9">The sequence shown here is derived from an EMBL/GenBank/DDBJ whole genome shotgun (WGS) entry which is preliminary data.</text>
</comment>
<dbReference type="PANTHER" id="PTHR24421:SF10">
    <property type="entry name" value="NITRATE_NITRITE SENSOR PROTEIN NARQ"/>
    <property type="match status" value="1"/>
</dbReference>
<evidence type="ECO:0000256" key="4">
    <source>
        <dbReference type="ARBA" id="ARBA00022777"/>
    </source>
</evidence>
<accession>A0A0E3BBD5</accession>
<dbReference type="InterPro" id="IPR003594">
    <property type="entry name" value="HATPase_dom"/>
</dbReference>
<evidence type="ECO:0000313" key="9">
    <source>
        <dbReference type="EMBL" id="KGG85904.1"/>
    </source>
</evidence>
<keyword evidence="3" id="KW-0808">Transferase</keyword>
<dbReference type="Gene3D" id="3.30.565.10">
    <property type="entry name" value="Histidine kinase-like ATPase, C-terminal domain"/>
    <property type="match status" value="1"/>
</dbReference>
<evidence type="ECO:0000256" key="6">
    <source>
        <dbReference type="SAM" id="Phobius"/>
    </source>
</evidence>
<feature type="signal peptide" evidence="7">
    <location>
        <begin position="1"/>
        <end position="26"/>
    </location>
</feature>
<evidence type="ECO:0000313" key="10">
    <source>
        <dbReference type="Proteomes" id="UP000029567"/>
    </source>
</evidence>
<dbReference type="InterPro" id="IPR005467">
    <property type="entry name" value="His_kinase_dom"/>
</dbReference>
<feature type="transmembrane region" description="Helical" evidence="6">
    <location>
        <begin position="282"/>
        <end position="298"/>
    </location>
</feature>
<dbReference type="SUPFAM" id="SSF55874">
    <property type="entry name" value="ATPase domain of HSP90 chaperone/DNA topoisomerase II/histidine kinase"/>
    <property type="match status" value="1"/>
</dbReference>
<dbReference type="PANTHER" id="PTHR24421">
    <property type="entry name" value="NITRATE/NITRITE SENSOR PROTEIN NARX-RELATED"/>
    <property type="match status" value="1"/>
</dbReference>
<dbReference type="InterPro" id="IPR011623">
    <property type="entry name" value="7TMR_DISM_rcpt_extracell_dom1"/>
</dbReference>
<evidence type="ECO:0000256" key="5">
    <source>
        <dbReference type="ARBA" id="ARBA00023012"/>
    </source>
</evidence>
<dbReference type="CDD" id="cd16917">
    <property type="entry name" value="HATPase_UhpB-NarQ-NarX-like"/>
    <property type="match status" value="1"/>
</dbReference>
<protein>
    <recommendedName>
        <fullName evidence="2">histidine kinase</fullName>
        <ecNumber evidence="2">2.7.13.3</ecNumber>
    </recommendedName>
</protein>
<feature type="transmembrane region" description="Helical" evidence="6">
    <location>
        <begin position="367"/>
        <end position="384"/>
    </location>
</feature>
<feature type="transmembrane region" description="Helical" evidence="6">
    <location>
        <begin position="218"/>
        <end position="238"/>
    </location>
</feature>
<reference evidence="9 10" key="1">
    <citation type="submission" date="2013-09" db="EMBL/GenBank/DDBJ databases">
        <title>High correlation between genotypes and phenotypes of environmental bacteria Comamonas testosteroni strains.</title>
        <authorList>
            <person name="Liu L."/>
            <person name="Zhu W."/>
            <person name="Xia X."/>
            <person name="Xu B."/>
            <person name="Luo M."/>
            <person name="Wang G."/>
        </authorList>
    </citation>
    <scope>NUCLEOTIDE SEQUENCE [LARGE SCALE GENOMIC DNA]</scope>
    <source>
        <strain evidence="9 10">JL14</strain>
    </source>
</reference>
<keyword evidence="7" id="KW-0732">Signal</keyword>
<evidence type="ECO:0000256" key="3">
    <source>
        <dbReference type="ARBA" id="ARBA00022679"/>
    </source>
</evidence>
<keyword evidence="4 9" id="KW-0418">Kinase</keyword>
<comment type="catalytic activity">
    <reaction evidence="1">
        <text>ATP + protein L-histidine = ADP + protein N-phospho-L-histidine.</text>
        <dbReference type="EC" id="2.7.13.3"/>
    </reaction>
</comment>
<dbReference type="PROSITE" id="PS50109">
    <property type="entry name" value="HIS_KIN"/>
    <property type="match status" value="1"/>
</dbReference>
<keyword evidence="6" id="KW-0472">Membrane</keyword>
<sequence length="646" mass="73471">MFKRSALLLRLIFALVMGWSCGVAWAQEPRPQDLLCEPRIVARQSAKALPEGPPPDAALLKWVDVPGLDDWSQRWPGHDGAAWYRIDWESPCGRDQPVALAVVNIVMAGEVFVNSELIWRDQSLVEPLSRSWNMPRYWLLPKALLKEQGNSIWVRVHGLSSQTPGLGRLRIGHPAELKQWTAQATWNLRTIYMVCITVSLVLCLLFSFAWLHNRNQKLYGWYALNLMCWALMLCFMVMTDPWPFSSTPAFAKGNLLVFIAFTYTFCIFTLRFAELRLMRLERTLTGICGLCAVFALSVPDAQMALSQAVWLLMFCLCALVCLLFPLRALQTRTPAHIAFSLCFVLYLAIGVHDLLLLTKTLDHNLTLTPYTTLLSMLVIAWLLGRQVVWNMRRIEHFNHELSLTVTQACDDLSQTLEREHHLALSHSRLQERLRISQDLHDGLGGSLVRSIALVEQSSAPLPNAQVLSMLKLMRDDLRQMIDTGTSTAIQVPETPMQWLAPLRHRFARLFEELDIQVKWCLPEYWTHAPSPIQCLTLTRVLEEALTNVIKHSRASQVQVRLEIPDSRELQLQIEDNGTGFDLDSTQINSMGVGMRSMLARLERLQGTLVIQSRPGRTELRASLPLFGKVQRHTDVQSSMPSPQSIW</sequence>
<dbReference type="Gene3D" id="1.20.5.1930">
    <property type="match status" value="1"/>
</dbReference>
<organism evidence="9 10">
    <name type="scientific">Comamonas thiooxydans</name>
    <dbReference type="NCBI Taxonomy" id="363952"/>
    <lineage>
        <taxon>Bacteria</taxon>
        <taxon>Pseudomonadati</taxon>
        <taxon>Pseudomonadota</taxon>
        <taxon>Betaproteobacteria</taxon>
        <taxon>Burkholderiales</taxon>
        <taxon>Comamonadaceae</taxon>
        <taxon>Comamonas</taxon>
    </lineage>
</organism>
<dbReference type="InterPro" id="IPR050482">
    <property type="entry name" value="Sensor_HK_TwoCompSys"/>
</dbReference>
<gene>
    <name evidence="9" type="ORF">P245_21825</name>
</gene>
<evidence type="ECO:0000256" key="1">
    <source>
        <dbReference type="ARBA" id="ARBA00000085"/>
    </source>
</evidence>
<dbReference type="EC" id="2.7.13.3" evidence="2"/>
<feature type="domain" description="Histidine kinase" evidence="8">
    <location>
        <begin position="537"/>
        <end position="627"/>
    </location>
</feature>
<dbReference type="Pfam" id="PF02518">
    <property type="entry name" value="HATPase_c"/>
    <property type="match status" value="1"/>
</dbReference>
<feature type="transmembrane region" description="Helical" evidence="6">
    <location>
        <begin position="191"/>
        <end position="211"/>
    </location>
</feature>
<keyword evidence="6" id="KW-1133">Transmembrane helix</keyword>
<feature type="transmembrane region" description="Helical" evidence="6">
    <location>
        <begin position="337"/>
        <end position="355"/>
    </location>
</feature>
<feature type="transmembrane region" description="Helical" evidence="6">
    <location>
        <begin position="250"/>
        <end position="270"/>
    </location>
</feature>
<keyword evidence="5" id="KW-0902">Two-component regulatory system</keyword>
<evidence type="ECO:0000256" key="2">
    <source>
        <dbReference type="ARBA" id="ARBA00012438"/>
    </source>
</evidence>
<feature type="transmembrane region" description="Helical" evidence="6">
    <location>
        <begin position="304"/>
        <end position="325"/>
    </location>
</feature>
<dbReference type="EMBL" id="AWTN01000116">
    <property type="protein sequence ID" value="KGG85904.1"/>
    <property type="molecule type" value="Genomic_DNA"/>
</dbReference>
<name>A0A0E3BBD5_9BURK</name>
<dbReference type="GO" id="GO:0000160">
    <property type="term" value="P:phosphorelay signal transduction system"/>
    <property type="evidence" value="ECO:0007669"/>
    <property type="project" value="UniProtKB-KW"/>
</dbReference>
<feature type="chain" id="PRO_5002409176" description="histidine kinase" evidence="7">
    <location>
        <begin position="27"/>
        <end position="646"/>
    </location>
</feature>
<evidence type="ECO:0000259" key="8">
    <source>
        <dbReference type="PROSITE" id="PS50109"/>
    </source>
</evidence>
<keyword evidence="6" id="KW-0812">Transmembrane</keyword>